<keyword evidence="3" id="KW-1185">Reference proteome</keyword>
<dbReference type="Pfam" id="PF25922">
    <property type="entry name" value="DUF7968"/>
    <property type="match status" value="1"/>
</dbReference>
<proteinExistence type="predicted"/>
<protein>
    <recommendedName>
        <fullName evidence="1">DUF7968 domain-containing protein</fullName>
    </recommendedName>
</protein>
<organism evidence="2 3">
    <name type="scientific">Halosegnis marinus</name>
    <dbReference type="NCBI Taxonomy" id="3034023"/>
    <lineage>
        <taxon>Archaea</taxon>
        <taxon>Methanobacteriati</taxon>
        <taxon>Methanobacteriota</taxon>
        <taxon>Stenosarchaea group</taxon>
        <taxon>Halobacteria</taxon>
        <taxon>Halobacteriales</taxon>
        <taxon>Natronomonadaceae</taxon>
        <taxon>Halosegnis</taxon>
    </lineage>
</organism>
<accession>A0ABD5ZQE8</accession>
<comment type="caution">
    <text evidence="2">The sequence shown here is derived from an EMBL/GenBank/DDBJ whole genome shotgun (WGS) entry which is preliminary data.</text>
</comment>
<gene>
    <name evidence="2" type="ORF">ACFQJ4_09175</name>
</gene>
<dbReference type="Proteomes" id="UP001596398">
    <property type="component" value="Unassembled WGS sequence"/>
</dbReference>
<name>A0ABD5ZQE8_9EURY</name>
<dbReference type="RefSeq" id="WP_276233613.1">
    <property type="nucleotide sequence ID" value="NZ_CP119802.1"/>
</dbReference>
<reference evidence="2 3" key="1">
    <citation type="journal article" date="2019" name="Int. J. Syst. Evol. Microbiol.">
        <title>The Global Catalogue of Microorganisms (GCM) 10K type strain sequencing project: providing services to taxonomists for standard genome sequencing and annotation.</title>
        <authorList>
            <consortium name="The Broad Institute Genomics Platform"/>
            <consortium name="The Broad Institute Genome Sequencing Center for Infectious Disease"/>
            <person name="Wu L."/>
            <person name="Ma J."/>
        </authorList>
    </citation>
    <scope>NUCLEOTIDE SEQUENCE [LARGE SCALE GENOMIC DNA]</scope>
    <source>
        <strain evidence="2 3">DT85</strain>
    </source>
</reference>
<evidence type="ECO:0000313" key="3">
    <source>
        <dbReference type="Proteomes" id="UP001596398"/>
    </source>
</evidence>
<dbReference type="InterPro" id="IPR058274">
    <property type="entry name" value="DUF7968"/>
</dbReference>
<evidence type="ECO:0000259" key="1">
    <source>
        <dbReference type="Pfam" id="PF25922"/>
    </source>
</evidence>
<dbReference type="AlphaFoldDB" id="A0ABD5ZQE8"/>
<sequence length="102" mass="11378">MTVAERVVVSYPADLSRWGRGQLDTRHFRAWLKRRYPRPEPGDVWEEFLDVGCCGDSLDVPLRVERLAGGDELGDGTDIVYEEREACGLAGGWRVQSAAGPE</sequence>
<feature type="domain" description="DUF7968" evidence="1">
    <location>
        <begin position="3"/>
        <end position="102"/>
    </location>
</feature>
<dbReference type="GeneID" id="79267177"/>
<evidence type="ECO:0000313" key="2">
    <source>
        <dbReference type="EMBL" id="MFC7235482.1"/>
    </source>
</evidence>
<dbReference type="EMBL" id="JBHTAP010000001">
    <property type="protein sequence ID" value="MFC7235482.1"/>
    <property type="molecule type" value="Genomic_DNA"/>
</dbReference>